<dbReference type="PANTHER" id="PTHR10381">
    <property type="entry name" value="ATP-DEPENDENT CLP PROTEASE PROTEOLYTIC SUBUNIT"/>
    <property type="match status" value="1"/>
</dbReference>
<protein>
    <recommendedName>
        <fullName evidence="3">Protease</fullName>
    </recommendedName>
</protein>
<dbReference type="GO" id="GO:0004176">
    <property type="term" value="F:ATP-dependent peptidase activity"/>
    <property type="evidence" value="ECO:0007669"/>
    <property type="project" value="InterPro"/>
</dbReference>
<evidence type="ECO:0008006" key="3">
    <source>
        <dbReference type="Google" id="ProtNLM"/>
    </source>
</evidence>
<dbReference type="PRINTS" id="PR00127">
    <property type="entry name" value="CLPPROTEASEP"/>
</dbReference>
<name>A0A6C0ITR9_9ZZZZ</name>
<dbReference type="InterPro" id="IPR001907">
    <property type="entry name" value="ClpP"/>
</dbReference>
<reference evidence="2" key="1">
    <citation type="journal article" date="2020" name="Nature">
        <title>Giant virus diversity and host interactions through global metagenomics.</title>
        <authorList>
            <person name="Schulz F."/>
            <person name="Roux S."/>
            <person name="Paez-Espino D."/>
            <person name="Jungbluth S."/>
            <person name="Walsh D.A."/>
            <person name="Denef V.J."/>
            <person name="McMahon K.D."/>
            <person name="Konstantinidis K.T."/>
            <person name="Eloe-Fadrosh E.A."/>
            <person name="Kyrpides N.C."/>
            <person name="Woyke T."/>
        </authorList>
    </citation>
    <scope>NUCLEOTIDE SEQUENCE</scope>
    <source>
        <strain evidence="2">GVMAG-M-3300024302-11</strain>
    </source>
</reference>
<dbReference type="Gene3D" id="3.90.226.10">
    <property type="entry name" value="2-enoyl-CoA Hydratase, Chain A, domain 1"/>
    <property type="match status" value="1"/>
</dbReference>
<organism evidence="2">
    <name type="scientific">viral metagenome</name>
    <dbReference type="NCBI Taxonomy" id="1070528"/>
    <lineage>
        <taxon>unclassified sequences</taxon>
        <taxon>metagenomes</taxon>
        <taxon>organismal metagenomes</taxon>
    </lineage>
</organism>
<sequence length="255" mass="28972">MILSILIFLSILLCMFSTIFSEELVELNSRNLITIRGPINHESVSDFMLKSGKVESKDLYIYISSPGGSVMEGMKIVDLIKSLEKSGKNISCISDFSASMAFIILQSCPRRLATFSSVLMQHQMSLGIDGNIENINTYLTFIKKIDEELTTLQSKKIGMSEDIFKDRILNDWWIHGPDAKVNSVVDDIVLVKCHNELNNKFETLNVPTMFGAVELTYTKCPLSRYPISVDYDGSLNEVDITKWFNYENPMFELNY</sequence>
<dbReference type="InterPro" id="IPR023562">
    <property type="entry name" value="ClpP/TepA"/>
</dbReference>
<comment type="similarity">
    <text evidence="1">Belongs to the peptidase S14 family.</text>
</comment>
<dbReference type="GO" id="GO:0009368">
    <property type="term" value="C:endopeptidase Clp complex"/>
    <property type="evidence" value="ECO:0007669"/>
    <property type="project" value="TreeGrafter"/>
</dbReference>
<accession>A0A6C0ITR9</accession>
<dbReference type="PANTHER" id="PTHR10381:SF11">
    <property type="entry name" value="ATP-DEPENDENT CLP PROTEASE PROTEOLYTIC SUBUNIT, MITOCHONDRIAL"/>
    <property type="match status" value="1"/>
</dbReference>
<dbReference type="SUPFAM" id="SSF52096">
    <property type="entry name" value="ClpP/crotonase"/>
    <property type="match status" value="1"/>
</dbReference>
<dbReference type="Pfam" id="PF00574">
    <property type="entry name" value="CLP_protease"/>
    <property type="match status" value="1"/>
</dbReference>
<dbReference type="GO" id="GO:0006515">
    <property type="term" value="P:protein quality control for misfolded or incompletely synthesized proteins"/>
    <property type="evidence" value="ECO:0007669"/>
    <property type="project" value="TreeGrafter"/>
</dbReference>
<dbReference type="AlphaFoldDB" id="A0A6C0ITR9"/>
<dbReference type="InterPro" id="IPR029045">
    <property type="entry name" value="ClpP/crotonase-like_dom_sf"/>
</dbReference>
<evidence type="ECO:0000313" key="2">
    <source>
        <dbReference type="EMBL" id="QHT96644.1"/>
    </source>
</evidence>
<dbReference type="GO" id="GO:0051117">
    <property type="term" value="F:ATPase binding"/>
    <property type="evidence" value="ECO:0007669"/>
    <property type="project" value="TreeGrafter"/>
</dbReference>
<dbReference type="EMBL" id="MN740261">
    <property type="protein sequence ID" value="QHT96644.1"/>
    <property type="molecule type" value="Genomic_DNA"/>
</dbReference>
<dbReference type="GO" id="GO:0004252">
    <property type="term" value="F:serine-type endopeptidase activity"/>
    <property type="evidence" value="ECO:0007669"/>
    <property type="project" value="InterPro"/>
</dbReference>
<evidence type="ECO:0000256" key="1">
    <source>
        <dbReference type="ARBA" id="ARBA00007039"/>
    </source>
</evidence>
<proteinExistence type="inferred from homology"/>